<name>A0A8C0SL70_CANLF</name>
<reference evidence="2" key="1">
    <citation type="submission" date="2018-10" db="EMBL/GenBank/DDBJ databases">
        <title>De novo assembly of a Great Dane genome.</title>
        <authorList>
            <person name="Kidd J.M."/>
            <person name="Pendleton A.L."/>
            <person name="Shen F."/>
            <person name="Emery S."/>
        </authorList>
    </citation>
    <scope>NUCLEOTIDE SEQUENCE [LARGE SCALE GENOMIC DNA]</scope>
    <source>
        <strain evidence="2">Great Dane</strain>
    </source>
</reference>
<evidence type="ECO:0000259" key="1">
    <source>
        <dbReference type="PROSITE" id="PS50805"/>
    </source>
</evidence>
<dbReference type="GO" id="GO:0006355">
    <property type="term" value="P:regulation of DNA-templated transcription"/>
    <property type="evidence" value="ECO:0007669"/>
    <property type="project" value="InterPro"/>
</dbReference>
<sequence>HAPEPPPLSPRRTRRRKVIRPRAENFAEVAAYFFPEEWGCLRPPPRPVCRDVIRETYSHLAALGEVGRPESLKREGGGRCPSCEV</sequence>
<protein>
    <recommendedName>
        <fullName evidence="1">KRAB domain-containing protein</fullName>
    </recommendedName>
</protein>
<organism evidence="2 3">
    <name type="scientific">Canis lupus familiaris</name>
    <name type="common">Dog</name>
    <name type="synonym">Canis familiaris</name>
    <dbReference type="NCBI Taxonomy" id="9615"/>
    <lineage>
        <taxon>Eukaryota</taxon>
        <taxon>Metazoa</taxon>
        <taxon>Chordata</taxon>
        <taxon>Craniata</taxon>
        <taxon>Vertebrata</taxon>
        <taxon>Euteleostomi</taxon>
        <taxon>Mammalia</taxon>
        <taxon>Eutheria</taxon>
        <taxon>Laurasiatheria</taxon>
        <taxon>Carnivora</taxon>
        <taxon>Caniformia</taxon>
        <taxon>Canidae</taxon>
        <taxon>Canis</taxon>
    </lineage>
</organism>
<evidence type="ECO:0000313" key="2">
    <source>
        <dbReference type="Ensembl" id="ENSCAFP00040022068.1"/>
    </source>
</evidence>
<reference evidence="2" key="2">
    <citation type="submission" date="2025-08" db="UniProtKB">
        <authorList>
            <consortium name="Ensembl"/>
        </authorList>
    </citation>
    <scope>IDENTIFICATION</scope>
</reference>
<dbReference type="PROSITE" id="PS50805">
    <property type="entry name" value="KRAB"/>
    <property type="match status" value="1"/>
</dbReference>
<dbReference type="Pfam" id="PF01352">
    <property type="entry name" value="KRAB"/>
    <property type="match status" value="1"/>
</dbReference>
<dbReference type="Ensembl" id="ENSCAFT00040025386.1">
    <property type="protein sequence ID" value="ENSCAFP00040022068.1"/>
    <property type="gene ID" value="ENSCAFG00040013751.1"/>
</dbReference>
<dbReference type="SUPFAM" id="SSF109640">
    <property type="entry name" value="KRAB domain (Kruppel-associated box)"/>
    <property type="match status" value="1"/>
</dbReference>
<dbReference type="SMART" id="SM00349">
    <property type="entry name" value="KRAB"/>
    <property type="match status" value="1"/>
</dbReference>
<dbReference type="CDD" id="cd07765">
    <property type="entry name" value="KRAB_A-box"/>
    <property type="match status" value="1"/>
</dbReference>
<feature type="domain" description="KRAB" evidence="1">
    <location>
        <begin position="24"/>
        <end position="85"/>
    </location>
</feature>
<dbReference type="AlphaFoldDB" id="A0A8C0SL70"/>
<dbReference type="InterPro" id="IPR001909">
    <property type="entry name" value="KRAB"/>
</dbReference>
<dbReference type="OrthoDB" id="9892686at2759"/>
<evidence type="ECO:0000313" key="3">
    <source>
        <dbReference type="Proteomes" id="UP000694542"/>
    </source>
</evidence>
<dbReference type="Proteomes" id="UP000694542">
    <property type="component" value="Chromosome 6"/>
</dbReference>
<accession>A0A8C0SL70</accession>
<dbReference type="Gene3D" id="6.10.140.140">
    <property type="match status" value="1"/>
</dbReference>
<dbReference type="InterPro" id="IPR036051">
    <property type="entry name" value="KRAB_dom_sf"/>
</dbReference>
<proteinExistence type="predicted"/>